<dbReference type="FunFam" id="1.10.150.20:FF:000057">
    <property type="entry name" value="RAD2p Single-stranded DNA endonuclease"/>
    <property type="match status" value="1"/>
</dbReference>
<evidence type="ECO:0000313" key="17">
    <source>
        <dbReference type="Proteomes" id="UP000250043"/>
    </source>
</evidence>
<dbReference type="GO" id="GO:0003697">
    <property type="term" value="F:single-stranded DNA binding"/>
    <property type="evidence" value="ECO:0007669"/>
    <property type="project" value="InterPro"/>
</dbReference>
<feature type="compositionally biased region" description="Basic and acidic residues" evidence="13">
    <location>
        <begin position="1088"/>
        <end position="1099"/>
    </location>
</feature>
<evidence type="ECO:0000256" key="13">
    <source>
        <dbReference type="SAM" id="MobiDB-lite"/>
    </source>
</evidence>
<evidence type="ECO:0000259" key="15">
    <source>
        <dbReference type="SMART" id="SM00485"/>
    </source>
</evidence>
<dbReference type="SUPFAM" id="SSF88723">
    <property type="entry name" value="PIN domain-like"/>
    <property type="match status" value="1"/>
</dbReference>
<dbReference type="InterPro" id="IPR036279">
    <property type="entry name" value="5-3_exonuclease_C_sf"/>
</dbReference>
<dbReference type="PROSITE" id="PS00842">
    <property type="entry name" value="XPG_2"/>
    <property type="match status" value="1"/>
</dbReference>
<dbReference type="SMART" id="SM00279">
    <property type="entry name" value="HhH2"/>
    <property type="match status" value="1"/>
</dbReference>
<dbReference type="Gene3D" id="1.10.150.20">
    <property type="entry name" value="5' to 3' exonuclease, C-terminal subdomain"/>
    <property type="match status" value="1"/>
</dbReference>
<dbReference type="CDD" id="cd09868">
    <property type="entry name" value="PIN_XPG_RAD2"/>
    <property type="match status" value="2"/>
</dbReference>
<dbReference type="Pfam" id="PF00867">
    <property type="entry name" value="XPG_I"/>
    <property type="match status" value="1"/>
</dbReference>
<feature type="coiled-coil region" evidence="12">
    <location>
        <begin position="791"/>
        <end position="822"/>
    </location>
</feature>
<evidence type="ECO:0000256" key="4">
    <source>
        <dbReference type="ARBA" id="ARBA00022722"/>
    </source>
</evidence>
<feature type="region of interest" description="Disordered" evidence="13">
    <location>
        <begin position="1088"/>
        <end position="1208"/>
    </location>
</feature>
<organism evidence="16 17">
    <name type="scientific">Obba rivulosa</name>
    <dbReference type="NCBI Taxonomy" id="1052685"/>
    <lineage>
        <taxon>Eukaryota</taxon>
        <taxon>Fungi</taxon>
        <taxon>Dikarya</taxon>
        <taxon>Basidiomycota</taxon>
        <taxon>Agaricomycotina</taxon>
        <taxon>Agaricomycetes</taxon>
        <taxon>Polyporales</taxon>
        <taxon>Gelatoporiaceae</taxon>
        <taxon>Obba</taxon>
    </lineage>
</organism>
<evidence type="ECO:0000256" key="6">
    <source>
        <dbReference type="ARBA" id="ARBA00022759"/>
    </source>
</evidence>
<dbReference type="Proteomes" id="UP000250043">
    <property type="component" value="Unassembled WGS sequence"/>
</dbReference>
<feature type="compositionally biased region" description="Basic residues" evidence="13">
    <location>
        <begin position="1122"/>
        <end position="1144"/>
    </location>
</feature>
<feature type="compositionally biased region" description="Basic and acidic residues" evidence="13">
    <location>
        <begin position="454"/>
        <end position="471"/>
    </location>
</feature>
<evidence type="ECO:0000256" key="12">
    <source>
        <dbReference type="SAM" id="Coils"/>
    </source>
</evidence>
<feature type="compositionally biased region" description="Acidic residues" evidence="13">
    <location>
        <begin position="726"/>
        <end position="739"/>
    </location>
</feature>
<dbReference type="PANTHER" id="PTHR16171:SF7">
    <property type="entry name" value="DNA REPAIR PROTEIN RAD2"/>
    <property type="match status" value="1"/>
</dbReference>
<dbReference type="Gene3D" id="3.40.50.1010">
    <property type="entry name" value="5'-nuclease"/>
    <property type="match status" value="2"/>
</dbReference>
<keyword evidence="9" id="KW-0460">Magnesium</keyword>
<evidence type="ECO:0000256" key="2">
    <source>
        <dbReference type="ARBA" id="ARBA00004123"/>
    </source>
</evidence>
<keyword evidence="7" id="KW-0227">DNA damage</keyword>
<keyword evidence="17" id="KW-1185">Reference proteome</keyword>
<feature type="region of interest" description="Disordered" evidence="13">
    <location>
        <begin position="616"/>
        <end position="763"/>
    </location>
</feature>
<dbReference type="OrthoDB" id="31113at2759"/>
<feature type="compositionally biased region" description="Acidic residues" evidence="13">
    <location>
        <begin position="1199"/>
        <end position="1208"/>
    </location>
</feature>
<protein>
    <submittedName>
        <fullName evidence="16">PIN domain-like protein</fullName>
    </submittedName>
</protein>
<feature type="compositionally biased region" description="Low complexity" evidence="13">
    <location>
        <begin position="1145"/>
        <end position="1160"/>
    </location>
</feature>
<feature type="region of interest" description="Disordered" evidence="13">
    <location>
        <begin position="401"/>
        <end position="554"/>
    </location>
</feature>
<keyword evidence="10" id="KW-0234">DNA repair</keyword>
<evidence type="ECO:0000256" key="1">
    <source>
        <dbReference type="ARBA" id="ARBA00001946"/>
    </source>
</evidence>
<comment type="cofactor">
    <cofactor evidence="1">
        <name>Mg(2+)</name>
        <dbReference type="ChEBI" id="CHEBI:18420"/>
    </cofactor>
</comment>
<sequence length="1208" mass="133221">MGVKSLWSLLDPVGRPVLLETMEGKAMAIDSSIWIYQFQATMRDKEGRGLVNAHVLGFLRRICKLLFYGIKPVFVFDGGAPVLKRATIAERKSKKSGAAASHTKVAERLLAAQMRREAVNQVQKKSLESSRGKGKVPTGPVVLDENTVYLEDIDNSVPKTPSKKSAECVPKSPPSSKKKSRWHDHDPYKLPELDLGQAVAKATSSAVPDPRLATEDELRAFIEEMRPEDFDVSSPAFRELPTEVQYEIIGDLRLKSRQTSYKRLQNMLRKAKTPLDFSKEQIKNLKQRNSLTQQLLTTTDSIGKAHVSIPIRIASERNKEYVLIKNESGEGGWVLGIRDQGTRSKPIEIDHTSDVEKAEDDSDAEMQEVAIPEPVPYDADLREHRRIQALSALAERYSPKKLAPLTTKPMKKPTSRPLFDLDDEDQPDGDLAGGKIEYDTELSQAIQESLELQEESHFRQALEASRTESTDSQRQMHSTQGASSSALTLDLTRATTPDRRLNTSVLPENSDDDDLYVSPTRLETALSIAGAGPSRRPPRSFLHDNTTSSSPISPATFGVPSLLLSTTESELLPVDDVAQGTESEDDMEEVPVSITAPALRLHDTPAREASPQVIDDQGTMSTQPATLPVSDSDEDMEEVLPTPAPMMAIPPEEPASARRQFTPTPRAARPSPMPMAGVVPVSPPSIRTPSLLASTKPSEEPTPANGVDVSPDLSPPGETRVMELSVAEDVDDSDNDDDAEPRSSSPFAEASGEVPSADAAPDDWDAAQEMNPQAEEGEFARFISQVKGKDIETVQREIDEEIRALNQQKKAAMRDSEDITQQMVSQIMVMLRLFGIPYITAPMEAEAQCAELLSLGLVDGIITDDSDVFLFGGQRVLKNMFNQSKTVECYLLPDLDRELGLDRDKLIRLAYLLGSDYTEGLPGVGPVVAMELLTEFSGQDGLHKFKDWWQKVQSGRDTEEDTKNKFRRRFKKRFKELYLPSDWPNPAVRDAYYHPTVDESEEPFKWGLPDLDALRDYFNAELGWHQGKVDDLLLPIIRKMGKRGQSSALNKQGNLNGFFDLPLGGESHAPRKRQAYASKRLQQVVSDFRKEQAKARSRESTGSASGKDASPPSDEEEEARPSKKRKTNAARRKAASRGKPRKSTGGRTKTSTSKKAVSASDGGGSVDGHSPSQTAPSPPAPRRSRPKPRPVGRAATALADDDDNEYMP</sequence>
<reference evidence="16 17" key="1">
    <citation type="submission" date="2016-07" db="EMBL/GenBank/DDBJ databases">
        <title>Draft genome of the white-rot fungus Obba rivulosa 3A-2.</title>
        <authorList>
            <consortium name="DOE Joint Genome Institute"/>
            <person name="Miettinen O."/>
            <person name="Riley R."/>
            <person name="Acob R."/>
            <person name="Barry K."/>
            <person name="Cullen D."/>
            <person name="De Vries R."/>
            <person name="Hainaut M."/>
            <person name="Hatakka A."/>
            <person name="Henrissat B."/>
            <person name="Hilden K."/>
            <person name="Kuo R."/>
            <person name="Labutti K."/>
            <person name="Lipzen A."/>
            <person name="Makela M.R."/>
            <person name="Sandor L."/>
            <person name="Spatafora J.W."/>
            <person name="Grigoriev I.V."/>
            <person name="Hibbett D.S."/>
        </authorList>
    </citation>
    <scope>NUCLEOTIDE SEQUENCE [LARGE SCALE GENOMIC DNA]</scope>
    <source>
        <strain evidence="16 17">3A-2</strain>
    </source>
</reference>
<proteinExistence type="inferred from homology"/>
<feature type="domain" description="XPG-I" evidence="14">
    <location>
        <begin position="832"/>
        <end position="901"/>
    </location>
</feature>
<keyword evidence="4" id="KW-0540">Nuclease</keyword>
<evidence type="ECO:0000313" key="16">
    <source>
        <dbReference type="EMBL" id="OCH95371.1"/>
    </source>
</evidence>
<dbReference type="SUPFAM" id="SSF47807">
    <property type="entry name" value="5' to 3' exonuclease, C-terminal subdomain"/>
    <property type="match status" value="1"/>
</dbReference>
<name>A0A8E2DTG5_9APHY</name>
<dbReference type="PRINTS" id="PR00066">
    <property type="entry name" value="XRODRMPGMNTG"/>
</dbReference>
<feature type="compositionally biased region" description="Polar residues" evidence="13">
    <location>
        <begin position="685"/>
        <end position="696"/>
    </location>
</feature>
<keyword evidence="8" id="KW-0378">Hydrolase</keyword>
<gene>
    <name evidence="16" type="ORF">OBBRIDRAFT_876138</name>
</gene>
<dbReference type="PRINTS" id="PR00853">
    <property type="entry name" value="XPGRADSUPER"/>
</dbReference>
<evidence type="ECO:0000256" key="7">
    <source>
        <dbReference type="ARBA" id="ARBA00022763"/>
    </source>
</evidence>
<dbReference type="Pfam" id="PF00752">
    <property type="entry name" value="XPG_N"/>
    <property type="match status" value="1"/>
</dbReference>
<dbReference type="GO" id="GO:0046872">
    <property type="term" value="F:metal ion binding"/>
    <property type="evidence" value="ECO:0007669"/>
    <property type="project" value="UniProtKB-KW"/>
</dbReference>
<dbReference type="InterPro" id="IPR008918">
    <property type="entry name" value="HhH2"/>
</dbReference>
<evidence type="ECO:0000259" key="14">
    <source>
        <dbReference type="SMART" id="SM00484"/>
    </source>
</evidence>
<dbReference type="SMART" id="SM00485">
    <property type="entry name" value="XPGN"/>
    <property type="match status" value="1"/>
</dbReference>
<keyword evidence="6" id="KW-0255">Endonuclease</keyword>
<comment type="similarity">
    <text evidence="3">Belongs to the XPG/RAD2 endonuclease family. XPG subfamily.</text>
</comment>
<feature type="compositionally biased region" description="Polar residues" evidence="13">
    <location>
        <begin position="543"/>
        <end position="553"/>
    </location>
</feature>
<keyword evidence="12" id="KW-0175">Coiled coil</keyword>
<feature type="compositionally biased region" description="Polar residues" evidence="13">
    <location>
        <begin position="472"/>
        <end position="487"/>
    </location>
</feature>
<evidence type="ECO:0000256" key="3">
    <source>
        <dbReference type="ARBA" id="ARBA00005283"/>
    </source>
</evidence>
<dbReference type="InterPro" id="IPR006085">
    <property type="entry name" value="XPG_DNA_repair_N"/>
</dbReference>
<dbReference type="PANTHER" id="PTHR16171">
    <property type="entry name" value="DNA REPAIR PROTEIN COMPLEMENTING XP-G CELLS-RELATED"/>
    <property type="match status" value="1"/>
</dbReference>
<keyword evidence="5" id="KW-0479">Metal-binding</keyword>
<evidence type="ECO:0000256" key="9">
    <source>
        <dbReference type="ARBA" id="ARBA00022842"/>
    </source>
</evidence>
<dbReference type="GO" id="GO:0016788">
    <property type="term" value="F:hydrolase activity, acting on ester bonds"/>
    <property type="evidence" value="ECO:0007669"/>
    <property type="project" value="InterPro"/>
</dbReference>
<dbReference type="GO" id="GO:0004520">
    <property type="term" value="F:DNA endonuclease activity"/>
    <property type="evidence" value="ECO:0007669"/>
    <property type="project" value="TreeGrafter"/>
</dbReference>
<evidence type="ECO:0000256" key="11">
    <source>
        <dbReference type="ARBA" id="ARBA00023242"/>
    </source>
</evidence>
<keyword evidence="11" id="KW-0539">Nucleus</keyword>
<dbReference type="InterPro" id="IPR029060">
    <property type="entry name" value="PIN-like_dom_sf"/>
</dbReference>
<dbReference type="SMART" id="SM00484">
    <property type="entry name" value="XPGI"/>
    <property type="match status" value="1"/>
</dbReference>
<dbReference type="InterPro" id="IPR019974">
    <property type="entry name" value="XPG_CS"/>
</dbReference>
<evidence type="ECO:0000256" key="8">
    <source>
        <dbReference type="ARBA" id="ARBA00022801"/>
    </source>
</evidence>
<dbReference type="CDD" id="cd09904">
    <property type="entry name" value="H3TH_XPG"/>
    <property type="match status" value="1"/>
</dbReference>
<dbReference type="PROSITE" id="PS00841">
    <property type="entry name" value="XPG_1"/>
    <property type="match status" value="1"/>
</dbReference>
<evidence type="ECO:0000256" key="5">
    <source>
        <dbReference type="ARBA" id="ARBA00022723"/>
    </source>
</evidence>
<feature type="region of interest" description="Disordered" evidence="13">
    <location>
        <begin position="153"/>
        <end position="186"/>
    </location>
</feature>
<dbReference type="AlphaFoldDB" id="A0A8E2DTG5"/>
<dbReference type="InterPro" id="IPR006086">
    <property type="entry name" value="XPG-I_dom"/>
</dbReference>
<dbReference type="GO" id="GO:0006289">
    <property type="term" value="P:nucleotide-excision repair"/>
    <property type="evidence" value="ECO:0007669"/>
    <property type="project" value="InterPro"/>
</dbReference>
<comment type="subcellular location">
    <subcellularLocation>
        <location evidence="2">Nucleus</location>
    </subcellularLocation>
</comment>
<feature type="domain" description="XPG N-terminal" evidence="15">
    <location>
        <begin position="1"/>
        <end position="98"/>
    </location>
</feature>
<accession>A0A8E2DTG5</accession>
<dbReference type="EMBL" id="KV722336">
    <property type="protein sequence ID" value="OCH95371.1"/>
    <property type="molecule type" value="Genomic_DNA"/>
</dbReference>
<dbReference type="InterPro" id="IPR001044">
    <property type="entry name" value="XPG/Rad2_eukaryotes"/>
</dbReference>
<dbReference type="GO" id="GO:0005634">
    <property type="term" value="C:nucleus"/>
    <property type="evidence" value="ECO:0007669"/>
    <property type="project" value="UniProtKB-SubCell"/>
</dbReference>
<dbReference type="InterPro" id="IPR006084">
    <property type="entry name" value="XPG/Rad2"/>
</dbReference>
<evidence type="ECO:0000256" key="10">
    <source>
        <dbReference type="ARBA" id="ARBA00023204"/>
    </source>
</evidence>